<dbReference type="InterPro" id="IPR001816">
    <property type="entry name" value="Transl_elong_EFTs/EF1B"/>
</dbReference>
<feature type="domain" description="Translation elongation factor EFTs/EF1B dimerisation" evidence="4">
    <location>
        <begin position="171"/>
        <end position="326"/>
    </location>
</feature>
<keyword evidence="2 3" id="KW-0648">Protein biosynthesis</keyword>
<comment type="subcellular location">
    <subcellularLocation>
        <location evidence="3">Mitochondrion</location>
    </subcellularLocation>
</comment>
<accession>A0A8C4KRW4</accession>
<dbReference type="PROSITE" id="PS01127">
    <property type="entry name" value="EF_TS_2"/>
    <property type="match status" value="1"/>
</dbReference>
<dbReference type="GO" id="GO:0070125">
    <property type="term" value="P:mitochondrial translational elongation"/>
    <property type="evidence" value="ECO:0007669"/>
    <property type="project" value="TreeGrafter"/>
</dbReference>
<proteinExistence type="inferred from homology"/>
<dbReference type="Proteomes" id="UP000694423">
    <property type="component" value="Unplaced"/>
</dbReference>
<keyword evidence="3" id="KW-0496">Mitochondrion</keyword>
<organism evidence="5 6">
    <name type="scientific">Dromaius novaehollandiae</name>
    <name type="common">Emu</name>
    <dbReference type="NCBI Taxonomy" id="8790"/>
    <lineage>
        <taxon>Eukaryota</taxon>
        <taxon>Metazoa</taxon>
        <taxon>Chordata</taxon>
        <taxon>Craniata</taxon>
        <taxon>Vertebrata</taxon>
        <taxon>Euteleostomi</taxon>
        <taxon>Archelosauria</taxon>
        <taxon>Archosauria</taxon>
        <taxon>Dinosauria</taxon>
        <taxon>Saurischia</taxon>
        <taxon>Theropoda</taxon>
        <taxon>Coelurosauria</taxon>
        <taxon>Aves</taxon>
        <taxon>Palaeognathae</taxon>
        <taxon>Casuariiformes</taxon>
        <taxon>Dromaiidae</taxon>
        <taxon>Dromaius</taxon>
    </lineage>
</organism>
<keyword evidence="1 3" id="KW-0251">Elongation factor</keyword>
<sequence length="383" mass="39833">MCQGLGRPRGRWRGLYRCPGGPTRAGGLYRGSGEIGGLCRGPVGPARGWEGAPWGLEEFCRSPVGCVRGWGDPVEDGGGSIGVLGVLPGLGGSTGDLPGPGGLAGRGVGAELLGPVGPPGPAPSGSAPSSANEAAWLNEQAQKEGWSKATKLQGRRTKEGLVGLLQEGNAAVMVEVNCETDFVARNAKFQQLVQQVALGTMFHCRSSAERPTSYTKHFLKPDELSQLRTGPGGALLSDQVALAIGKLGENMTLRRAACLAVPEDCYIAAYVHGSLPASAAPAATVAMGKYGALVACRPAEPCPAAGLRDVGRKLAQHVVGMAPRSVGSPEDEPGGETETRMLAQSFLLDPSVTLGQYLQPRRLAVLDFVRFECGEEMEQPQAE</sequence>
<comment type="similarity">
    <text evidence="3">Belongs to the EF-Ts family.</text>
</comment>
<evidence type="ECO:0000256" key="2">
    <source>
        <dbReference type="ARBA" id="ARBA00022917"/>
    </source>
</evidence>
<gene>
    <name evidence="3" type="primary">TSFM</name>
</gene>
<dbReference type="SUPFAM" id="SSF54713">
    <property type="entry name" value="Elongation factor Ts (EF-Ts), dimerisation domain"/>
    <property type="match status" value="2"/>
</dbReference>
<evidence type="ECO:0000256" key="1">
    <source>
        <dbReference type="ARBA" id="ARBA00022768"/>
    </source>
</evidence>
<evidence type="ECO:0000313" key="5">
    <source>
        <dbReference type="Ensembl" id="ENSDNVP00000027645.1"/>
    </source>
</evidence>
<protein>
    <recommendedName>
        <fullName evidence="3">Elongation factor Ts, mitochondrial</fullName>
        <shortName evidence="3">EF-Ts</shortName>
        <shortName evidence="3">EF-TsMt</shortName>
    </recommendedName>
</protein>
<evidence type="ECO:0000259" key="4">
    <source>
        <dbReference type="Pfam" id="PF00889"/>
    </source>
</evidence>
<keyword evidence="6" id="KW-1185">Reference proteome</keyword>
<dbReference type="GO" id="GO:0005739">
    <property type="term" value="C:mitochondrion"/>
    <property type="evidence" value="ECO:0007669"/>
    <property type="project" value="UniProtKB-SubCell"/>
</dbReference>
<dbReference type="FunFam" id="3.30.479.20:FF:000007">
    <property type="entry name" value="Elongation factor Ts, mitochondrial"/>
    <property type="match status" value="1"/>
</dbReference>
<dbReference type="PANTHER" id="PTHR11741">
    <property type="entry name" value="ELONGATION FACTOR TS"/>
    <property type="match status" value="1"/>
</dbReference>
<reference evidence="5" key="1">
    <citation type="submission" date="2025-08" db="UniProtKB">
        <authorList>
            <consortium name="Ensembl"/>
        </authorList>
    </citation>
    <scope>IDENTIFICATION</scope>
</reference>
<dbReference type="GO" id="GO:0003746">
    <property type="term" value="F:translation elongation factor activity"/>
    <property type="evidence" value="ECO:0007669"/>
    <property type="project" value="UniProtKB-UniRule"/>
</dbReference>
<name>A0A8C4KRW4_DRONO</name>
<dbReference type="Ensembl" id="ENSDNVT00000033375.1">
    <property type="protein sequence ID" value="ENSDNVP00000027645.1"/>
    <property type="gene ID" value="ENSDNVG00000019212.1"/>
</dbReference>
<evidence type="ECO:0000256" key="3">
    <source>
        <dbReference type="HAMAP-Rule" id="MF_03135"/>
    </source>
</evidence>
<comment type="function">
    <text evidence="3">Associates with the EF-Tu.GDP complex and induces the exchange of GDP to GTP. It remains bound to the aminoacyl-tRNA.EF-Tu.GTP complex up to the GTP hydrolysis stage on the ribosome.</text>
</comment>
<dbReference type="AlphaFoldDB" id="A0A8C4KRW4"/>
<dbReference type="InterPro" id="IPR036402">
    <property type="entry name" value="EF-Ts_dimer_sf"/>
</dbReference>
<dbReference type="Gene3D" id="3.30.479.20">
    <property type="entry name" value="Elongation factor Ts, dimerisation domain"/>
    <property type="match status" value="2"/>
</dbReference>
<evidence type="ECO:0000313" key="6">
    <source>
        <dbReference type="Proteomes" id="UP000694423"/>
    </source>
</evidence>
<dbReference type="PANTHER" id="PTHR11741:SF0">
    <property type="entry name" value="ELONGATION FACTOR TS, MITOCHONDRIAL"/>
    <property type="match status" value="1"/>
</dbReference>
<dbReference type="InterPro" id="IPR014039">
    <property type="entry name" value="Transl_elong_EFTs/EF1B_dimer"/>
</dbReference>
<reference evidence="5" key="2">
    <citation type="submission" date="2025-09" db="UniProtKB">
        <authorList>
            <consortium name="Ensembl"/>
        </authorList>
    </citation>
    <scope>IDENTIFICATION</scope>
</reference>
<dbReference type="Pfam" id="PF00889">
    <property type="entry name" value="EF_TS"/>
    <property type="match status" value="1"/>
</dbReference>
<dbReference type="HAMAP" id="MF_00050">
    <property type="entry name" value="EF_Ts"/>
    <property type="match status" value="1"/>
</dbReference>
<dbReference type="InterPro" id="IPR018101">
    <property type="entry name" value="Transl_elong_Ts_CS"/>
</dbReference>
<dbReference type="FunFam" id="3.30.479.20:FF:000008">
    <property type="entry name" value="Elongation factor Ts, mitochondrial"/>
    <property type="match status" value="1"/>
</dbReference>